<accession>A0ABV7GLE4</accession>
<organism evidence="5 6">
    <name type="scientific">Psychromarinibacter halotolerans</name>
    <dbReference type="NCBI Taxonomy" id="1775175"/>
    <lineage>
        <taxon>Bacteria</taxon>
        <taxon>Pseudomonadati</taxon>
        <taxon>Pseudomonadota</taxon>
        <taxon>Alphaproteobacteria</taxon>
        <taxon>Rhodobacterales</taxon>
        <taxon>Paracoccaceae</taxon>
        <taxon>Psychromarinibacter</taxon>
    </lineage>
</organism>
<dbReference type="SUPFAM" id="SSF47413">
    <property type="entry name" value="lambda repressor-like DNA-binding domains"/>
    <property type="match status" value="1"/>
</dbReference>
<dbReference type="InterPro" id="IPR046335">
    <property type="entry name" value="LacI/GalR-like_sensor"/>
</dbReference>
<name>A0ABV7GLE4_9RHOB</name>
<dbReference type="PROSITE" id="PS50932">
    <property type="entry name" value="HTH_LACI_2"/>
    <property type="match status" value="1"/>
</dbReference>
<dbReference type="InterPro" id="IPR010982">
    <property type="entry name" value="Lambda_DNA-bd_dom_sf"/>
</dbReference>
<dbReference type="Gene3D" id="1.10.260.40">
    <property type="entry name" value="lambda repressor-like DNA-binding domains"/>
    <property type="match status" value="1"/>
</dbReference>
<evidence type="ECO:0000313" key="5">
    <source>
        <dbReference type="EMBL" id="MFC3142230.1"/>
    </source>
</evidence>
<dbReference type="InterPro" id="IPR028082">
    <property type="entry name" value="Peripla_BP_I"/>
</dbReference>
<dbReference type="CDD" id="cd06267">
    <property type="entry name" value="PBP1_LacI_sugar_binding-like"/>
    <property type="match status" value="1"/>
</dbReference>
<dbReference type="Pfam" id="PF00356">
    <property type="entry name" value="LacI"/>
    <property type="match status" value="1"/>
</dbReference>
<feature type="domain" description="HTH lacI-type" evidence="4">
    <location>
        <begin position="15"/>
        <end position="70"/>
    </location>
</feature>
<dbReference type="Proteomes" id="UP001595632">
    <property type="component" value="Unassembled WGS sequence"/>
</dbReference>
<dbReference type="Gene3D" id="3.40.50.2300">
    <property type="match status" value="2"/>
</dbReference>
<evidence type="ECO:0000256" key="1">
    <source>
        <dbReference type="ARBA" id="ARBA00023015"/>
    </source>
</evidence>
<sequence length="345" mass="38354">MSDIREKDAAAPRKINQADIARRAEVSISTVSRALSGAPGTRPEVRARILKIASSMGYSLPEALASERVAVFLPMHPVTGGLHQVFQENFDGVKDAATELDVDIFPYLMPEADITLDRVRGIMDDHQTRNAILFYADVPDDLSEYFLNEGTMVLVNNIDPMMRFDSILPDNYSGSAMMTKHVIAAGHRKIAFLVGNLRHNPKQRLAAFRDVMAEHPEVDAEVINITYDREETAYEYFRRFFTTHGKPEWTAAVCANDLMALGVLQAAWEAGLKVPDDFSVTGFDNIGWSQMATPRLTTLDVDRREMGREAVRLLRRRIATPDAPVQTVLQGCTFLAGASVTPPDD</sequence>
<keyword evidence="1" id="KW-0805">Transcription regulation</keyword>
<dbReference type="CDD" id="cd01392">
    <property type="entry name" value="HTH_LacI"/>
    <property type="match status" value="1"/>
</dbReference>
<keyword evidence="3" id="KW-0804">Transcription</keyword>
<dbReference type="InterPro" id="IPR000843">
    <property type="entry name" value="HTH_LacI"/>
</dbReference>
<dbReference type="GO" id="GO:0003677">
    <property type="term" value="F:DNA binding"/>
    <property type="evidence" value="ECO:0007669"/>
    <property type="project" value="UniProtKB-KW"/>
</dbReference>
<evidence type="ECO:0000259" key="4">
    <source>
        <dbReference type="PROSITE" id="PS50932"/>
    </source>
</evidence>
<dbReference type="PANTHER" id="PTHR30146:SF109">
    <property type="entry name" value="HTH-TYPE TRANSCRIPTIONAL REGULATOR GALS"/>
    <property type="match status" value="1"/>
</dbReference>
<reference evidence="6" key="1">
    <citation type="journal article" date="2019" name="Int. J. Syst. Evol. Microbiol.">
        <title>The Global Catalogue of Microorganisms (GCM) 10K type strain sequencing project: providing services to taxonomists for standard genome sequencing and annotation.</title>
        <authorList>
            <consortium name="The Broad Institute Genomics Platform"/>
            <consortium name="The Broad Institute Genome Sequencing Center for Infectious Disease"/>
            <person name="Wu L."/>
            <person name="Ma J."/>
        </authorList>
    </citation>
    <scope>NUCLEOTIDE SEQUENCE [LARGE SCALE GENOMIC DNA]</scope>
    <source>
        <strain evidence="6">KCTC 52366</strain>
    </source>
</reference>
<protein>
    <submittedName>
        <fullName evidence="5">LacI family DNA-binding transcriptional regulator</fullName>
    </submittedName>
</protein>
<evidence type="ECO:0000256" key="3">
    <source>
        <dbReference type="ARBA" id="ARBA00023163"/>
    </source>
</evidence>
<proteinExistence type="predicted"/>
<comment type="caution">
    <text evidence="5">The sequence shown here is derived from an EMBL/GenBank/DDBJ whole genome shotgun (WGS) entry which is preliminary data.</text>
</comment>
<dbReference type="SMART" id="SM00354">
    <property type="entry name" value="HTH_LACI"/>
    <property type="match status" value="1"/>
</dbReference>
<dbReference type="SUPFAM" id="SSF53822">
    <property type="entry name" value="Periplasmic binding protein-like I"/>
    <property type="match status" value="1"/>
</dbReference>
<evidence type="ECO:0000256" key="2">
    <source>
        <dbReference type="ARBA" id="ARBA00023125"/>
    </source>
</evidence>
<evidence type="ECO:0000313" key="6">
    <source>
        <dbReference type="Proteomes" id="UP001595632"/>
    </source>
</evidence>
<dbReference type="Pfam" id="PF13377">
    <property type="entry name" value="Peripla_BP_3"/>
    <property type="match status" value="1"/>
</dbReference>
<gene>
    <name evidence="5" type="ORF">ACFOGP_05890</name>
</gene>
<keyword evidence="2 5" id="KW-0238">DNA-binding</keyword>
<dbReference type="EMBL" id="JBHRTB010000010">
    <property type="protein sequence ID" value="MFC3142230.1"/>
    <property type="molecule type" value="Genomic_DNA"/>
</dbReference>
<dbReference type="PANTHER" id="PTHR30146">
    <property type="entry name" value="LACI-RELATED TRANSCRIPTIONAL REPRESSOR"/>
    <property type="match status" value="1"/>
</dbReference>
<dbReference type="RefSeq" id="WP_275634110.1">
    <property type="nucleotide sequence ID" value="NZ_JARGYD010000007.1"/>
</dbReference>
<keyword evidence="6" id="KW-1185">Reference proteome</keyword>